<evidence type="ECO:0000313" key="2">
    <source>
        <dbReference type="EMBL" id="OSM02284.1"/>
    </source>
</evidence>
<keyword evidence="2" id="KW-0808">Transferase</keyword>
<dbReference type="AlphaFoldDB" id="A0A1Y2K587"/>
<dbReference type="EMBL" id="LVJN01000020">
    <property type="protein sequence ID" value="OSM02284.1"/>
    <property type="molecule type" value="Genomic_DNA"/>
</dbReference>
<comment type="caution">
    <text evidence="2">The sequence shown here is derived from an EMBL/GenBank/DDBJ whole genome shotgun (WGS) entry which is preliminary data.</text>
</comment>
<organism evidence="2 3">
    <name type="scientific">Magnetofaba australis IT-1</name>
    <dbReference type="NCBI Taxonomy" id="1434232"/>
    <lineage>
        <taxon>Bacteria</taxon>
        <taxon>Pseudomonadati</taxon>
        <taxon>Pseudomonadota</taxon>
        <taxon>Magnetococcia</taxon>
        <taxon>Magnetococcales</taxon>
        <taxon>Magnetococcaceae</taxon>
        <taxon>Magnetofaba</taxon>
    </lineage>
</organism>
<proteinExistence type="predicted"/>
<reference evidence="2 3" key="1">
    <citation type="journal article" date="2016" name="BMC Genomics">
        <title>Combined genomic and structural analyses of a cultured magnetotactic bacterium reveals its niche adaptation to a dynamic environment.</title>
        <authorList>
            <person name="Araujo A.C."/>
            <person name="Morillo V."/>
            <person name="Cypriano J."/>
            <person name="Teixeira L.C."/>
            <person name="Leao P."/>
            <person name="Lyra S."/>
            <person name="Almeida L.G."/>
            <person name="Bazylinski D.A."/>
            <person name="Vasconcellos A.T."/>
            <person name="Abreu F."/>
            <person name="Lins U."/>
        </authorList>
    </citation>
    <scope>NUCLEOTIDE SEQUENCE [LARGE SCALE GENOMIC DNA]</scope>
    <source>
        <strain evidence="2 3">IT-1</strain>
    </source>
</reference>
<dbReference type="Pfam" id="PF00535">
    <property type="entry name" value="Glycos_transf_2"/>
    <property type="match status" value="1"/>
</dbReference>
<dbReference type="GO" id="GO:0016740">
    <property type="term" value="F:transferase activity"/>
    <property type="evidence" value="ECO:0007669"/>
    <property type="project" value="UniProtKB-KW"/>
</dbReference>
<dbReference type="STRING" id="1434232.MAIT1_02404"/>
<dbReference type="InterPro" id="IPR001173">
    <property type="entry name" value="Glyco_trans_2-like"/>
</dbReference>
<sequence length="233" mass="26454">MVIPCYNEAANLPLLMARCAEVCAGREEIEFLLVDNGSTDDSPAVLAAGVAEHRGLRSVRVEVNQGYGYGILYGLQQAQGRFMGWTHADMQTDPMDVLVGLAAFENSADPERLFVKGRRFGRPPADVLFTMGMSFFESLLLGKRLWDINAQPTLFPKAFFATWEDPPHDFSLDLYAYHQARVGGLAVERFPVFFGERAHGVSHWNVDWRGKKKFILRTLEFSFRLRRALRHKR</sequence>
<dbReference type="PANTHER" id="PTHR48090">
    <property type="entry name" value="UNDECAPRENYL-PHOSPHATE 4-DEOXY-4-FORMAMIDO-L-ARABINOSE TRANSFERASE-RELATED"/>
    <property type="match status" value="1"/>
</dbReference>
<feature type="domain" description="Glycosyltransferase 2-like" evidence="1">
    <location>
        <begin position="2"/>
        <end position="106"/>
    </location>
</feature>
<dbReference type="Proteomes" id="UP000194003">
    <property type="component" value="Unassembled WGS sequence"/>
</dbReference>
<protein>
    <submittedName>
        <fullName evidence="2">Putative glycosyl transferase family 2</fullName>
    </submittedName>
</protein>
<keyword evidence="3" id="KW-1185">Reference proteome</keyword>
<accession>A0A1Y2K587</accession>
<dbReference type="SUPFAM" id="SSF53448">
    <property type="entry name" value="Nucleotide-diphospho-sugar transferases"/>
    <property type="match status" value="1"/>
</dbReference>
<dbReference type="Gene3D" id="3.90.550.10">
    <property type="entry name" value="Spore Coat Polysaccharide Biosynthesis Protein SpsA, Chain A"/>
    <property type="match status" value="1"/>
</dbReference>
<dbReference type="CDD" id="cd04179">
    <property type="entry name" value="DPM_DPG-synthase_like"/>
    <property type="match status" value="1"/>
</dbReference>
<gene>
    <name evidence="2" type="ORF">MAIT1_02404</name>
</gene>
<dbReference type="InterPro" id="IPR050256">
    <property type="entry name" value="Glycosyltransferase_2"/>
</dbReference>
<dbReference type="InterPro" id="IPR029044">
    <property type="entry name" value="Nucleotide-diphossugar_trans"/>
</dbReference>
<dbReference type="PANTHER" id="PTHR48090:SF7">
    <property type="entry name" value="RFBJ PROTEIN"/>
    <property type="match status" value="1"/>
</dbReference>
<evidence type="ECO:0000259" key="1">
    <source>
        <dbReference type="Pfam" id="PF00535"/>
    </source>
</evidence>
<evidence type="ECO:0000313" key="3">
    <source>
        <dbReference type="Proteomes" id="UP000194003"/>
    </source>
</evidence>
<name>A0A1Y2K587_9PROT</name>